<proteinExistence type="predicted"/>
<dbReference type="EMBL" id="CP090168">
    <property type="protein sequence ID" value="UJO19203.1"/>
    <property type="molecule type" value="Genomic_DNA"/>
</dbReference>
<sequence length="123" mass="13859">MAPVAPIRKLSLAFSNGPKDLLLALLLRHAGTLRTLRLFTSALRSEDDWTEVFDVLASNFQLEELSGFDLCFPNTIAKTHTFHYQNETNFELSAEEQFPQNMSSLRESGCFVSVLEDSEADDE</sequence>
<organism evidence="1 2">
    <name type="scientific">Passalora fulva</name>
    <name type="common">Tomato leaf mold</name>
    <name type="synonym">Cladosporium fulvum</name>
    <dbReference type="NCBI Taxonomy" id="5499"/>
    <lineage>
        <taxon>Eukaryota</taxon>
        <taxon>Fungi</taxon>
        <taxon>Dikarya</taxon>
        <taxon>Ascomycota</taxon>
        <taxon>Pezizomycotina</taxon>
        <taxon>Dothideomycetes</taxon>
        <taxon>Dothideomycetidae</taxon>
        <taxon>Mycosphaerellales</taxon>
        <taxon>Mycosphaerellaceae</taxon>
        <taxon>Fulvia</taxon>
    </lineage>
</organism>
<dbReference type="KEGG" id="ffu:CLAFUR5_07227"/>
<dbReference type="RefSeq" id="XP_047763569.1">
    <property type="nucleotide sequence ID" value="XM_047906375.1"/>
</dbReference>
<name>A0A9Q8PB24_PASFU</name>
<keyword evidence="2" id="KW-1185">Reference proteome</keyword>
<gene>
    <name evidence="1" type="ORF">CLAFUR5_07227</name>
</gene>
<accession>A0A9Q8PB24</accession>
<reference evidence="1" key="2">
    <citation type="journal article" date="2022" name="Microb. Genom.">
        <title>A chromosome-scale genome assembly of the tomato pathogen Cladosporium fulvum reveals a compartmentalized genome architecture and the presence of a dispensable chromosome.</title>
        <authorList>
            <person name="Zaccaron A.Z."/>
            <person name="Chen L.H."/>
            <person name="Samaras A."/>
            <person name="Stergiopoulos I."/>
        </authorList>
    </citation>
    <scope>NUCLEOTIDE SEQUENCE</scope>
    <source>
        <strain evidence="1">Race5_Kim</strain>
    </source>
</reference>
<reference evidence="1" key="1">
    <citation type="submission" date="2021-12" db="EMBL/GenBank/DDBJ databases">
        <authorList>
            <person name="Zaccaron A."/>
            <person name="Stergiopoulos I."/>
        </authorList>
    </citation>
    <scope>NUCLEOTIDE SEQUENCE</scope>
    <source>
        <strain evidence="1">Race5_Kim</strain>
    </source>
</reference>
<dbReference type="AlphaFoldDB" id="A0A9Q8PB24"/>
<protein>
    <submittedName>
        <fullName evidence="1">Uncharacterized protein</fullName>
    </submittedName>
</protein>
<evidence type="ECO:0000313" key="2">
    <source>
        <dbReference type="Proteomes" id="UP000756132"/>
    </source>
</evidence>
<dbReference type="GeneID" id="71987105"/>
<evidence type="ECO:0000313" key="1">
    <source>
        <dbReference type="EMBL" id="UJO19203.1"/>
    </source>
</evidence>
<dbReference type="Proteomes" id="UP000756132">
    <property type="component" value="Chromosome 6"/>
</dbReference>